<keyword evidence="7" id="KW-0037">Angiogenesis</keyword>
<dbReference type="GO" id="GO:0030659">
    <property type="term" value="C:cytoplasmic vesicle membrane"/>
    <property type="evidence" value="ECO:0007669"/>
    <property type="project" value="UniProtKB-SubCell"/>
</dbReference>
<dbReference type="PANTHER" id="PTHR43802">
    <property type="entry name" value="ENOYL-COA HYDRATASE"/>
    <property type="match status" value="1"/>
</dbReference>
<feature type="domain" description="EF-hand" evidence="23">
    <location>
        <begin position="84"/>
        <end position="119"/>
    </location>
</feature>
<evidence type="ECO:0000256" key="7">
    <source>
        <dbReference type="ARBA" id="ARBA00022657"/>
    </source>
</evidence>
<keyword evidence="25" id="KW-1185">Reference proteome</keyword>
<dbReference type="PANTHER" id="PTHR43802:SF1">
    <property type="entry name" value="IP11341P-RELATED"/>
    <property type="match status" value="1"/>
</dbReference>
<dbReference type="InterPro" id="IPR002048">
    <property type="entry name" value="EF_hand_dom"/>
</dbReference>
<dbReference type="InterPro" id="IPR011992">
    <property type="entry name" value="EF-hand-dom_pair"/>
</dbReference>
<dbReference type="CDD" id="cd06558">
    <property type="entry name" value="crotonase-like"/>
    <property type="match status" value="1"/>
</dbReference>
<evidence type="ECO:0000256" key="8">
    <source>
        <dbReference type="ARBA" id="ARBA00022703"/>
    </source>
</evidence>
<dbReference type="PROSITE" id="PS00018">
    <property type="entry name" value="EF_HAND_1"/>
    <property type="match status" value="2"/>
</dbReference>
<dbReference type="GO" id="GO:0001525">
    <property type="term" value="P:angiogenesis"/>
    <property type="evidence" value="ECO:0007669"/>
    <property type="project" value="UniProtKB-KW"/>
</dbReference>
<keyword evidence="16" id="KW-0472">Membrane</keyword>
<comment type="subcellular location">
    <subcellularLocation>
        <location evidence="2">Cytoplasmic vesicle membrane</location>
    </subcellularLocation>
    <subcellularLocation>
        <location evidence="4">Endoplasmic reticulum membrane</location>
        <topology evidence="4">Peripheral membrane protein</topology>
    </subcellularLocation>
    <subcellularLocation>
        <location evidence="3">Endosome</location>
    </subcellularLocation>
    <subcellularLocation>
        <location evidence="1">Nucleus</location>
    </subcellularLocation>
</comment>
<evidence type="ECO:0000259" key="23">
    <source>
        <dbReference type="PROSITE" id="PS50222"/>
    </source>
</evidence>
<dbReference type="Pfam" id="PF13499">
    <property type="entry name" value="EF-hand_7"/>
    <property type="match status" value="2"/>
</dbReference>
<evidence type="ECO:0000256" key="18">
    <source>
        <dbReference type="ARBA" id="ARBA00023329"/>
    </source>
</evidence>
<evidence type="ECO:0000256" key="21">
    <source>
        <dbReference type="ARBA" id="ARBA00071572"/>
    </source>
</evidence>
<keyword evidence="12" id="KW-0256">Endoplasmic reticulum</keyword>
<dbReference type="PROSITE" id="PS00166">
    <property type="entry name" value="ENOYL_COA_HYDRATASE"/>
    <property type="match status" value="1"/>
</dbReference>
<name>A0AAD9BMM6_DISEL</name>
<evidence type="ECO:0000256" key="4">
    <source>
        <dbReference type="ARBA" id="ARBA00004406"/>
    </source>
</evidence>
<evidence type="ECO:0000256" key="3">
    <source>
        <dbReference type="ARBA" id="ARBA00004177"/>
    </source>
</evidence>
<dbReference type="Proteomes" id="UP001228049">
    <property type="component" value="Unassembled WGS sequence"/>
</dbReference>
<organism evidence="24 25">
    <name type="scientific">Dissostichus eleginoides</name>
    <name type="common">Patagonian toothfish</name>
    <name type="synonym">Dissostichus amissus</name>
    <dbReference type="NCBI Taxonomy" id="100907"/>
    <lineage>
        <taxon>Eukaryota</taxon>
        <taxon>Metazoa</taxon>
        <taxon>Chordata</taxon>
        <taxon>Craniata</taxon>
        <taxon>Vertebrata</taxon>
        <taxon>Euteleostomi</taxon>
        <taxon>Actinopterygii</taxon>
        <taxon>Neopterygii</taxon>
        <taxon>Teleostei</taxon>
        <taxon>Neoteleostei</taxon>
        <taxon>Acanthomorphata</taxon>
        <taxon>Eupercaria</taxon>
        <taxon>Perciformes</taxon>
        <taxon>Notothenioidei</taxon>
        <taxon>Nototheniidae</taxon>
        <taxon>Dissostichus</taxon>
    </lineage>
</organism>
<evidence type="ECO:0000256" key="19">
    <source>
        <dbReference type="ARBA" id="ARBA00056829"/>
    </source>
</evidence>
<gene>
    <name evidence="24" type="ORF">KUDE01_031750</name>
</gene>
<comment type="similarity">
    <text evidence="5 22">Belongs to the enoyl-CoA hydratase/isomerase family.</text>
</comment>
<evidence type="ECO:0000256" key="6">
    <source>
        <dbReference type="ARBA" id="ARBA00022490"/>
    </source>
</evidence>
<comment type="caution">
    <text evidence="24">The sequence shown here is derived from an EMBL/GenBank/DDBJ whole genome shotgun (WGS) entry which is preliminary data.</text>
</comment>
<evidence type="ECO:0000313" key="24">
    <source>
        <dbReference type="EMBL" id="KAK1885556.1"/>
    </source>
</evidence>
<dbReference type="InterPro" id="IPR018247">
    <property type="entry name" value="EF_Hand_1_Ca_BS"/>
</dbReference>
<evidence type="ECO:0000256" key="12">
    <source>
        <dbReference type="ARBA" id="ARBA00022824"/>
    </source>
</evidence>
<dbReference type="Gene3D" id="3.90.226.10">
    <property type="entry name" value="2-enoyl-CoA Hydratase, Chain A, domain 1"/>
    <property type="match status" value="1"/>
</dbReference>
<protein>
    <recommendedName>
        <fullName evidence="21">Programmed cell death protein 6</fullName>
    </recommendedName>
</protein>
<dbReference type="GO" id="GO:0005634">
    <property type="term" value="C:nucleus"/>
    <property type="evidence" value="ECO:0007669"/>
    <property type="project" value="UniProtKB-SubCell"/>
</dbReference>
<dbReference type="GO" id="GO:0005509">
    <property type="term" value="F:calcium ion binding"/>
    <property type="evidence" value="ECO:0007669"/>
    <property type="project" value="InterPro"/>
</dbReference>
<dbReference type="SMART" id="SM00054">
    <property type="entry name" value="EFh"/>
    <property type="match status" value="3"/>
</dbReference>
<dbReference type="GO" id="GO:0042803">
    <property type="term" value="F:protein homodimerization activity"/>
    <property type="evidence" value="ECO:0007669"/>
    <property type="project" value="UniProtKB-ARBA"/>
</dbReference>
<comment type="function">
    <text evidence="19">Has a lower Ca(2+) affinity than isoform 1.</text>
</comment>
<keyword evidence="14" id="KW-0460">Magnesium</keyword>
<evidence type="ECO:0000256" key="13">
    <source>
        <dbReference type="ARBA" id="ARBA00022837"/>
    </source>
</evidence>
<keyword evidence="15" id="KW-0007">Acetylation</keyword>
<evidence type="ECO:0000256" key="20">
    <source>
        <dbReference type="ARBA" id="ARBA00064503"/>
    </source>
</evidence>
<dbReference type="InterPro" id="IPR001753">
    <property type="entry name" value="Enoyl-CoA_hydra/iso"/>
</dbReference>
<sequence>MAYNSPYRAAPQVNAPPDQTFLWNIFQRVDKDRSGTISDSELQQALSNGTWTPFNPVTVRSIISMFDRENKGGVSFNEFAGVWKYITDWQNIFRNYDRDNSGFIDKNELKQALSGFGYRLSEQFYCTLIEKFDRQRKGQVAFDDFIQCCIVLQRLTDVFRRYDTDQDGWVQPYFAPSHVYKNIAGQTVVTERRGAVVSVAINRPEVRNAVNQETARRLLEELEAFERDPDLNVAVLHGKGGNFCAGYDLKELANHTASLKLEQDVTKGPGPMGPSCLQLSKPLIAAVSGFAVAGGLELALLADLRLVEESAVMGVFCRRFGVPLIDGGTVRLPRLIGLSRALDLILTGRPIGAQEALAYGLANRVVPDGQALQAALQLAEEISCSPQQCLRADRSSAVYSCYDAPSFTQAMQYEMDHGIPVIQSEAVSGAARFTTGTGRGGQRS</sequence>
<feature type="domain" description="EF-hand" evidence="23">
    <location>
        <begin position="17"/>
        <end position="52"/>
    </location>
</feature>
<dbReference type="GO" id="GO:0051592">
    <property type="term" value="P:response to calcium ion"/>
    <property type="evidence" value="ECO:0007669"/>
    <property type="project" value="UniProtKB-ARBA"/>
</dbReference>
<dbReference type="GO" id="GO:0005768">
    <property type="term" value="C:endosome"/>
    <property type="evidence" value="ECO:0007669"/>
    <property type="project" value="UniProtKB-SubCell"/>
</dbReference>
<keyword evidence="8" id="KW-0053">Apoptosis</keyword>
<keyword evidence="13" id="KW-0106">Calcium</keyword>
<dbReference type="InterPro" id="IPR029045">
    <property type="entry name" value="ClpP/crotonase-like_dom_sf"/>
</dbReference>
<evidence type="ECO:0000256" key="16">
    <source>
        <dbReference type="ARBA" id="ARBA00023136"/>
    </source>
</evidence>
<dbReference type="GO" id="GO:0005789">
    <property type="term" value="C:endoplasmic reticulum membrane"/>
    <property type="evidence" value="ECO:0007669"/>
    <property type="project" value="UniProtKB-SubCell"/>
</dbReference>
<proteinExistence type="inferred from homology"/>
<dbReference type="CDD" id="cd16183">
    <property type="entry name" value="EFh_PEF_ALG-2"/>
    <property type="match status" value="1"/>
</dbReference>
<keyword evidence="11" id="KW-0967">Endosome</keyword>
<dbReference type="Gene3D" id="1.10.287.2460">
    <property type="match status" value="1"/>
</dbReference>
<evidence type="ECO:0000256" key="10">
    <source>
        <dbReference type="ARBA" id="ARBA00022737"/>
    </source>
</evidence>
<evidence type="ECO:0000256" key="5">
    <source>
        <dbReference type="ARBA" id="ARBA00005254"/>
    </source>
</evidence>
<keyword evidence="9" id="KW-0479">Metal-binding</keyword>
<evidence type="ECO:0000313" key="25">
    <source>
        <dbReference type="Proteomes" id="UP001228049"/>
    </source>
</evidence>
<accession>A0AAD9BMM6</accession>
<dbReference type="Pfam" id="PF00378">
    <property type="entry name" value="ECH_1"/>
    <property type="match status" value="1"/>
</dbReference>
<keyword evidence="17" id="KW-0539">Nucleus</keyword>
<dbReference type="SUPFAM" id="SSF47473">
    <property type="entry name" value="EF-hand"/>
    <property type="match status" value="1"/>
</dbReference>
<keyword evidence="10" id="KW-0677">Repeat</keyword>
<dbReference type="Gene3D" id="1.10.238.10">
    <property type="entry name" value="EF-hand"/>
    <property type="match status" value="1"/>
</dbReference>
<comment type="subunit">
    <text evidence="20">Homodimer and heterodimer; heterodimerizes (via the EF-hand 5) with PEF1. Isoform 1 and isoform 2 self-associate; probably forming homodimers. Interacts with CPNE4 (via VWFA domain). Interacts with PDCD6IP; the interaction is calcium-dependent. Interacts with RBM22. Interacts with PLSCR4. Interacts with ANXA7 and TSG101. Interacts with DAPK1. Interacts with SEC31A; the interaction is calcium-dependent and promotes monoubiquitination of SEC31A. Interacts with ANXA11 (via N-terminus); the interaction is calcium-dependent. Interacts with PLSCR3 (via N-terminus); the interaction is calcium-dependent. Interacts with MCOLN1; the interaction is calcium-dependent. Interacts with KDR; the interaction is calcium-dependent. Interacts with HEBP2; the interaction is calcium-dependent. Interacts with TFG. Isoform 1: Interacts with SHISA5, leading to stabilize it. Isoform 2: Does not interact with SHISA5. Isoform 2: Does not interact with PDCD6IP, TSG101, ANXA7 and ANXA11.</text>
</comment>
<reference evidence="24" key="1">
    <citation type="submission" date="2023-04" db="EMBL/GenBank/DDBJ databases">
        <title>Chromosome-level genome of Chaenocephalus aceratus.</title>
        <authorList>
            <person name="Park H."/>
        </authorList>
    </citation>
    <scope>NUCLEOTIDE SEQUENCE</scope>
    <source>
        <strain evidence="24">DE</strain>
        <tissue evidence="24">Muscle</tissue>
    </source>
</reference>
<evidence type="ECO:0000256" key="22">
    <source>
        <dbReference type="RuleBase" id="RU003707"/>
    </source>
</evidence>
<evidence type="ECO:0000256" key="1">
    <source>
        <dbReference type="ARBA" id="ARBA00004123"/>
    </source>
</evidence>
<dbReference type="GO" id="GO:0006915">
    <property type="term" value="P:apoptotic process"/>
    <property type="evidence" value="ECO:0007669"/>
    <property type="project" value="UniProtKB-KW"/>
</dbReference>
<dbReference type="NCBIfam" id="NF006108">
    <property type="entry name" value="PRK08259.1"/>
    <property type="match status" value="1"/>
</dbReference>
<evidence type="ECO:0000256" key="15">
    <source>
        <dbReference type="ARBA" id="ARBA00022990"/>
    </source>
</evidence>
<dbReference type="FunFam" id="1.10.238.10:FF:000187">
    <property type="entry name" value="Programmed cell death protein 6"/>
    <property type="match status" value="1"/>
</dbReference>
<evidence type="ECO:0000256" key="2">
    <source>
        <dbReference type="ARBA" id="ARBA00004156"/>
    </source>
</evidence>
<evidence type="ECO:0000256" key="14">
    <source>
        <dbReference type="ARBA" id="ARBA00022842"/>
    </source>
</evidence>
<keyword evidence="18" id="KW-0968">Cytoplasmic vesicle</keyword>
<evidence type="ECO:0000256" key="11">
    <source>
        <dbReference type="ARBA" id="ARBA00022753"/>
    </source>
</evidence>
<dbReference type="GO" id="GO:0048306">
    <property type="term" value="F:calcium-dependent protein binding"/>
    <property type="evidence" value="ECO:0007669"/>
    <property type="project" value="UniProtKB-ARBA"/>
</dbReference>
<keyword evidence="6" id="KW-0963">Cytoplasm</keyword>
<dbReference type="AlphaFoldDB" id="A0AAD9BMM6"/>
<dbReference type="EMBL" id="JASDAP010000021">
    <property type="protein sequence ID" value="KAK1885556.1"/>
    <property type="molecule type" value="Genomic_DNA"/>
</dbReference>
<evidence type="ECO:0000256" key="9">
    <source>
        <dbReference type="ARBA" id="ARBA00022723"/>
    </source>
</evidence>
<dbReference type="InterPro" id="IPR018376">
    <property type="entry name" value="Enoyl-CoA_hyd/isom_CS"/>
</dbReference>
<dbReference type="SUPFAM" id="SSF52096">
    <property type="entry name" value="ClpP/crotonase"/>
    <property type="match status" value="1"/>
</dbReference>
<dbReference type="GO" id="GO:0003824">
    <property type="term" value="F:catalytic activity"/>
    <property type="evidence" value="ECO:0007669"/>
    <property type="project" value="InterPro"/>
</dbReference>
<dbReference type="PROSITE" id="PS50222">
    <property type="entry name" value="EF_HAND_2"/>
    <property type="match status" value="2"/>
</dbReference>
<evidence type="ECO:0000256" key="17">
    <source>
        <dbReference type="ARBA" id="ARBA00023242"/>
    </source>
</evidence>